<dbReference type="InterPro" id="IPR032710">
    <property type="entry name" value="NTF2-like_dom_sf"/>
</dbReference>
<proteinExistence type="predicted"/>
<dbReference type="EMBL" id="JALJOV010001729">
    <property type="protein sequence ID" value="KAK9842176.1"/>
    <property type="molecule type" value="Genomic_DNA"/>
</dbReference>
<keyword evidence="1" id="KW-1133">Transmembrane helix</keyword>
<name>A0AAW1S7V9_9CHLO</name>
<dbReference type="Pfam" id="PF10184">
    <property type="entry name" value="DUF2358"/>
    <property type="match status" value="1"/>
</dbReference>
<keyword evidence="1" id="KW-0812">Transmembrane</keyword>
<accession>A0AAW1S7V9</accession>
<dbReference type="PANTHER" id="PTHR34123:SF1">
    <property type="entry name" value="OS04G0578200 PROTEIN"/>
    <property type="match status" value="1"/>
</dbReference>
<evidence type="ECO:0000313" key="2">
    <source>
        <dbReference type="EMBL" id="KAK9842176.1"/>
    </source>
</evidence>
<reference evidence="2 3" key="1">
    <citation type="journal article" date="2024" name="Nat. Commun.">
        <title>Phylogenomics reveals the evolutionary origins of lichenization in chlorophyte algae.</title>
        <authorList>
            <person name="Puginier C."/>
            <person name="Libourel C."/>
            <person name="Otte J."/>
            <person name="Skaloud P."/>
            <person name="Haon M."/>
            <person name="Grisel S."/>
            <person name="Petersen M."/>
            <person name="Berrin J.G."/>
            <person name="Delaux P.M."/>
            <person name="Dal Grande F."/>
            <person name="Keller J."/>
        </authorList>
    </citation>
    <scope>NUCLEOTIDE SEQUENCE [LARGE SCALE GENOMIC DNA]</scope>
    <source>
        <strain evidence="2 3">SAG 2523</strain>
    </source>
</reference>
<dbReference type="PANTHER" id="PTHR34123">
    <property type="entry name" value="OS04G0578200 PROTEIN"/>
    <property type="match status" value="1"/>
</dbReference>
<keyword evidence="1" id="KW-0472">Membrane</keyword>
<feature type="transmembrane region" description="Helical" evidence="1">
    <location>
        <begin position="201"/>
        <end position="218"/>
    </location>
</feature>
<dbReference type="SUPFAM" id="SSF54427">
    <property type="entry name" value="NTF2-like"/>
    <property type="match status" value="1"/>
</dbReference>
<evidence type="ECO:0000313" key="3">
    <source>
        <dbReference type="Proteomes" id="UP001485043"/>
    </source>
</evidence>
<evidence type="ECO:0000256" key="1">
    <source>
        <dbReference type="SAM" id="Phobius"/>
    </source>
</evidence>
<comment type="caution">
    <text evidence="2">The sequence shown here is derived from an EMBL/GenBank/DDBJ whole genome shotgun (WGS) entry which is preliminary data.</text>
</comment>
<protein>
    <submittedName>
        <fullName evidence="2">Uncharacterized protein</fullName>
    </submittedName>
</protein>
<organism evidence="2 3">
    <name type="scientific">Apatococcus fuscideae</name>
    <dbReference type="NCBI Taxonomy" id="2026836"/>
    <lineage>
        <taxon>Eukaryota</taxon>
        <taxon>Viridiplantae</taxon>
        <taxon>Chlorophyta</taxon>
        <taxon>core chlorophytes</taxon>
        <taxon>Trebouxiophyceae</taxon>
        <taxon>Chlorellales</taxon>
        <taxon>Chlorellaceae</taxon>
        <taxon>Apatococcus</taxon>
    </lineage>
</organism>
<dbReference type="InterPro" id="IPR018790">
    <property type="entry name" value="DUF2358"/>
</dbReference>
<dbReference type="Proteomes" id="UP001485043">
    <property type="component" value="Unassembled WGS sequence"/>
</dbReference>
<dbReference type="AlphaFoldDB" id="A0AAW1S7V9"/>
<keyword evidence="3" id="KW-1185">Reference proteome</keyword>
<sequence>MAFALPAAQGLPVQQHVERQAARLHVAGLANRRQAAPSRVSVKVQSAAGTFGQEGAGSAQISFRGEPASASTNVSSSAANSKAVLEDVRLFLQAELPGLFSSGRITKERYASDFKFEDPVTRVTGLDQFASYLQLLRSVFAITFDVHSIKPKGATELVTRWTMTMKFKLGFAIYRPELVFTGQSFYGVDANTGIVRSQLDVFLLCVFYGGCSYAYFILPSGWPDWVS</sequence>
<gene>
    <name evidence="2" type="ORF">WJX84_004675</name>
</gene>